<evidence type="ECO:0000313" key="3">
    <source>
        <dbReference type="EMBL" id="UYQ93077.1"/>
    </source>
</evidence>
<evidence type="ECO:0000256" key="1">
    <source>
        <dbReference type="SAM" id="MobiDB-lite"/>
    </source>
</evidence>
<feature type="signal peptide" evidence="2">
    <location>
        <begin position="1"/>
        <end position="19"/>
    </location>
</feature>
<feature type="compositionally biased region" description="Basic and acidic residues" evidence="1">
    <location>
        <begin position="35"/>
        <end position="46"/>
    </location>
</feature>
<evidence type="ECO:0008006" key="5">
    <source>
        <dbReference type="Google" id="ProtNLM"/>
    </source>
</evidence>
<gene>
    <name evidence="3" type="ORF">MKQ68_23635</name>
</gene>
<keyword evidence="2" id="KW-0732">Signal</keyword>
<proteinExistence type="predicted"/>
<accession>A0ABY6J4E1</accession>
<dbReference type="RefSeq" id="WP_244836768.1">
    <property type="nucleotide sequence ID" value="NZ_CP107006.1"/>
</dbReference>
<dbReference type="Proteomes" id="UP001162741">
    <property type="component" value="Chromosome"/>
</dbReference>
<reference evidence="3" key="1">
    <citation type="submission" date="2022-10" db="EMBL/GenBank/DDBJ databases">
        <title>Chitinophaga sp. nov., isolated from soil.</title>
        <authorList>
            <person name="Jeon C.O."/>
        </authorList>
    </citation>
    <scope>NUCLEOTIDE SEQUENCE</scope>
    <source>
        <strain evidence="3">R8</strain>
    </source>
</reference>
<name>A0ABY6J4E1_9BACT</name>
<feature type="compositionally biased region" description="Basic residues" evidence="1">
    <location>
        <begin position="47"/>
        <end position="59"/>
    </location>
</feature>
<protein>
    <recommendedName>
        <fullName evidence="5">Quinol oxidase subunit 4</fullName>
    </recommendedName>
</protein>
<dbReference type="EMBL" id="CP107006">
    <property type="protein sequence ID" value="UYQ93077.1"/>
    <property type="molecule type" value="Genomic_DNA"/>
</dbReference>
<feature type="region of interest" description="Disordered" evidence="1">
    <location>
        <begin position="29"/>
        <end position="59"/>
    </location>
</feature>
<organism evidence="3 4">
    <name type="scientific">Chitinophaga horti</name>
    <dbReference type="NCBI Taxonomy" id="2920382"/>
    <lineage>
        <taxon>Bacteria</taxon>
        <taxon>Pseudomonadati</taxon>
        <taxon>Bacteroidota</taxon>
        <taxon>Chitinophagia</taxon>
        <taxon>Chitinophagales</taxon>
        <taxon>Chitinophagaceae</taxon>
        <taxon>Chitinophaga</taxon>
    </lineage>
</organism>
<keyword evidence="4" id="KW-1185">Reference proteome</keyword>
<evidence type="ECO:0000256" key="2">
    <source>
        <dbReference type="SAM" id="SignalP"/>
    </source>
</evidence>
<dbReference type="PROSITE" id="PS51257">
    <property type="entry name" value="PROKAR_LIPOPROTEIN"/>
    <property type="match status" value="1"/>
</dbReference>
<evidence type="ECO:0000313" key="4">
    <source>
        <dbReference type="Proteomes" id="UP001162741"/>
    </source>
</evidence>
<sequence length="59" mass="6658">MKIRIRHIVVMLAIMVAAAACRSTKTGCPTPKRNMGAEKVLDDMSKPPKKGLFKRKNRY</sequence>
<feature type="chain" id="PRO_5045386551" description="Quinol oxidase subunit 4" evidence="2">
    <location>
        <begin position="20"/>
        <end position="59"/>
    </location>
</feature>